<feature type="coiled-coil region" evidence="1">
    <location>
        <begin position="400"/>
        <end position="431"/>
    </location>
</feature>
<organism evidence="3 4">
    <name type="scientific">Caerostris darwini</name>
    <dbReference type="NCBI Taxonomy" id="1538125"/>
    <lineage>
        <taxon>Eukaryota</taxon>
        <taxon>Metazoa</taxon>
        <taxon>Ecdysozoa</taxon>
        <taxon>Arthropoda</taxon>
        <taxon>Chelicerata</taxon>
        <taxon>Arachnida</taxon>
        <taxon>Araneae</taxon>
        <taxon>Araneomorphae</taxon>
        <taxon>Entelegynae</taxon>
        <taxon>Araneoidea</taxon>
        <taxon>Araneidae</taxon>
        <taxon>Caerostris</taxon>
    </lineage>
</organism>
<dbReference type="EMBL" id="BPLQ01006086">
    <property type="protein sequence ID" value="GIY19989.1"/>
    <property type="molecule type" value="Genomic_DNA"/>
</dbReference>
<comment type="caution">
    <text evidence="3">The sequence shown here is derived from an EMBL/GenBank/DDBJ whole genome shotgun (WGS) entry which is preliminary data.</text>
</comment>
<sequence length="612" mass="70372">MFSSGWSNYNNSSSGSFIEAFGNVVSFSFARSIASVCSNNKNIRVFSSGNGYCSADIILIAAHQYVIQDRCVKELVMADPEDTNGSINTSTLPRSAKRCRIPRLNRSTSVRVKNDRMDSLKSEGRPKSMTLSQRDYPWQLDSRYGDLGSVNSVPFSIDDDSSVKSFGSFVSYASFASQSQCTEASLSRPMSRSYYGKKYVLHCDRHLVKQEEYLTPTQRKDREIRQLKSALMKQTKSCEEKNSEIERLKDDLRRLQDAIAELQIGKHSLMNSSQESDNLDSLNVKNSSEISFESNESDRSDIQTVTMNQDDSGVSNVMSMSPRNSSEFDDLDGQHTKVQTADKAVCTDMSFSDFSPRSRSDRNESEYSIRSFNDRSFADTPNTSGTHEEKYAMAATPKLCQEFEKFFQTYKEELNQLRAQHKEHYQDLKEGFNMRVDDLLQKLTEANSRYLELRPLFDKAQEKIHTIESQLVDVRKDIETQEDYHNQMYLKMYRKGQETARLEQADEALDFSPHLSKRISVPDLLRQLHQLELELDQTKQLYREAARGMGDRQAEYTLRFLKDAVFYFLTKKDKEHLKAIQSILGFTDTERMAVAKAMKHRRLFCSPFKLKK</sequence>
<evidence type="ECO:0000313" key="4">
    <source>
        <dbReference type="Proteomes" id="UP001054837"/>
    </source>
</evidence>
<feature type="compositionally biased region" description="Polar residues" evidence="2">
    <location>
        <begin position="307"/>
        <end position="325"/>
    </location>
</feature>
<dbReference type="InterPro" id="IPR028197">
    <property type="entry name" value="Syntaphilin/Syntabulin"/>
</dbReference>
<dbReference type="Pfam" id="PF15290">
    <property type="entry name" value="Syntaphilin"/>
    <property type="match status" value="1"/>
</dbReference>
<gene>
    <name evidence="3" type="primary">AVEN_172456_1</name>
    <name evidence="3" type="ORF">CDAR_267971</name>
</gene>
<feature type="compositionally biased region" description="Basic and acidic residues" evidence="2">
    <location>
        <begin position="356"/>
        <end position="377"/>
    </location>
</feature>
<proteinExistence type="predicted"/>
<feature type="region of interest" description="Disordered" evidence="2">
    <location>
        <begin position="307"/>
        <end position="385"/>
    </location>
</feature>
<protein>
    <recommendedName>
        <fullName evidence="5">GRIP domain-containing protein</fullName>
    </recommendedName>
</protein>
<keyword evidence="4" id="KW-1185">Reference proteome</keyword>
<feature type="coiled-coil region" evidence="1">
    <location>
        <begin position="224"/>
        <end position="265"/>
    </location>
</feature>
<evidence type="ECO:0000313" key="3">
    <source>
        <dbReference type="EMBL" id="GIY19989.1"/>
    </source>
</evidence>
<reference evidence="3 4" key="1">
    <citation type="submission" date="2021-06" db="EMBL/GenBank/DDBJ databases">
        <title>Caerostris darwini draft genome.</title>
        <authorList>
            <person name="Kono N."/>
            <person name="Arakawa K."/>
        </authorList>
    </citation>
    <scope>NUCLEOTIDE SEQUENCE [LARGE SCALE GENOMIC DNA]</scope>
</reference>
<dbReference type="Proteomes" id="UP001054837">
    <property type="component" value="Unassembled WGS sequence"/>
</dbReference>
<name>A0AAV4RHJ6_9ARAC</name>
<dbReference type="AlphaFoldDB" id="A0AAV4RHJ6"/>
<evidence type="ECO:0000256" key="1">
    <source>
        <dbReference type="SAM" id="Coils"/>
    </source>
</evidence>
<feature type="coiled-coil region" evidence="1">
    <location>
        <begin position="521"/>
        <end position="548"/>
    </location>
</feature>
<evidence type="ECO:0008006" key="5">
    <source>
        <dbReference type="Google" id="ProtNLM"/>
    </source>
</evidence>
<keyword evidence="1" id="KW-0175">Coiled coil</keyword>
<evidence type="ECO:0000256" key="2">
    <source>
        <dbReference type="SAM" id="MobiDB-lite"/>
    </source>
</evidence>
<accession>A0AAV4RHJ6</accession>